<evidence type="ECO:0000313" key="3">
    <source>
        <dbReference type="Proteomes" id="UP000671960"/>
    </source>
</evidence>
<reference evidence="2 3" key="1">
    <citation type="submission" date="2020-03" db="EMBL/GenBank/DDBJ databases">
        <authorList>
            <person name="Bakhshi Ganjeh M."/>
        </authorList>
    </citation>
    <scope>NUCLEOTIDE SEQUENCE [LARGE SCALE GENOMIC DNA]</scope>
    <source>
        <strain evidence="3">Iran 50</strain>
    </source>
</reference>
<accession>A0ABX7UWG4</accession>
<proteinExistence type="predicted"/>
<evidence type="ECO:0000313" key="2">
    <source>
        <dbReference type="EMBL" id="QTF08942.1"/>
    </source>
</evidence>
<dbReference type="Pfam" id="PF02624">
    <property type="entry name" value="YcaO"/>
    <property type="match status" value="1"/>
</dbReference>
<dbReference type="EMBL" id="CP050854">
    <property type="protein sequence ID" value="QTF08942.1"/>
    <property type="molecule type" value="Genomic_DNA"/>
</dbReference>
<dbReference type="PROSITE" id="PS51664">
    <property type="entry name" value="YCAO"/>
    <property type="match status" value="1"/>
</dbReference>
<dbReference type="InterPro" id="IPR003776">
    <property type="entry name" value="YcaO-like_dom"/>
</dbReference>
<keyword evidence="3" id="KW-1185">Reference proteome</keyword>
<protein>
    <submittedName>
        <fullName evidence="2">YcaO-like family protein</fullName>
    </submittedName>
</protein>
<dbReference type="Gene3D" id="3.30.160.660">
    <property type="match status" value="1"/>
</dbReference>
<gene>
    <name evidence="2" type="ORF">HC231_14265</name>
</gene>
<name>A0ABX7UWG4_9GAMM</name>
<dbReference type="RefSeq" id="WP_208227280.1">
    <property type="nucleotide sequence ID" value="NZ_CP050854.1"/>
</dbReference>
<dbReference type="Proteomes" id="UP000671960">
    <property type="component" value="Chromosome"/>
</dbReference>
<evidence type="ECO:0000259" key="1">
    <source>
        <dbReference type="PROSITE" id="PS51664"/>
    </source>
</evidence>
<sequence>MLGPKFLRICYDLSPNLNAPMMVRMHLERGIASCATGYDRLVVTRAIGEGLERHLCYSDSDYGTKQTTLSELEPFIQKWFLRTLSSAQNNEDIAVHKFIMTQVREQLSGNIYLAPLVAFTLGICPDDVKYGFRDSSGTALHYTDEGAFLGSRDEYCERQALSLFWYYGHCLSFIRISPDTLWQFNVPHLRFMDHLLENGEVYLFDVSLISPVRTFVSVYLSEKGPVHFSAGAAGHEHIEKAVEKSLTEMYQAYILMQNISDSRFYQNQTIDDPIISGYASFNNPNVIKKFSYILNNQRIERRNINENIEFIKNFYEEELLIWNRKIIFSDPRMSLFYYNIKSVNGFTSMSLDRCNEFANEEAANYYGYSGQVNTGPIAFA</sequence>
<organism evidence="2 3">
    <name type="scientific">Brenneria izadpanahii</name>
    <dbReference type="NCBI Taxonomy" id="2722756"/>
    <lineage>
        <taxon>Bacteria</taxon>
        <taxon>Pseudomonadati</taxon>
        <taxon>Pseudomonadota</taxon>
        <taxon>Gammaproteobacteria</taxon>
        <taxon>Enterobacterales</taxon>
        <taxon>Pectobacteriaceae</taxon>
        <taxon>Brenneria</taxon>
    </lineage>
</organism>
<feature type="domain" description="YcaO" evidence="1">
    <location>
        <begin position="33"/>
        <end position="380"/>
    </location>
</feature>